<keyword evidence="1" id="KW-0677">Repeat</keyword>
<dbReference type="GO" id="GO:0008270">
    <property type="term" value="F:zinc ion binding"/>
    <property type="evidence" value="ECO:0007669"/>
    <property type="project" value="InterPro"/>
</dbReference>
<accession>A0A834ZXX3</accession>
<dbReference type="SUPFAM" id="SSF48452">
    <property type="entry name" value="TPR-like"/>
    <property type="match status" value="1"/>
</dbReference>
<dbReference type="Pfam" id="PF01535">
    <property type="entry name" value="PPR"/>
    <property type="match status" value="4"/>
</dbReference>
<dbReference type="Pfam" id="PF14432">
    <property type="entry name" value="DYW_deaminase"/>
    <property type="match status" value="1"/>
</dbReference>
<dbReference type="FunFam" id="1.25.40.10:FF:000436">
    <property type="entry name" value="Pentatricopeptide repeat-containing protein At5g39350 family"/>
    <property type="match status" value="1"/>
</dbReference>
<evidence type="ECO:0000256" key="1">
    <source>
        <dbReference type="ARBA" id="ARBA00022737"/>
    </source>
</evidence>
<evidence type="ECO:0000256" key="2">
    <source>
        <dbReference type="PROSITE-ProRule" id="PRU00708"/>
    </source>
</evidence>
<gene>
    <name evidence="4" type="ORF">HHK36_001296</name>
</gene>
<feature type="domain" description="DYW" evidence="3">
    <location>
        <begin position="766"/>
        <end position="851"/>
    </location>
</feature>
<comment type="caution">
    <text evidence="4">The sequence shown here is derived from an EMBL/GenBank/DDBJ whole genome shotgun (WGS) entry which is preliminary data.</text>
</comment>
<feature type="repeat" description="PPR" evidence="2">
    <location>
        <begin position="74"/>
        <end position="108"/>
    </location>
</feature>
<dbReference type="InterPro" id="IPR046849">
    <property type="entry name" value="E2_motif"/>
</dbReference>
<dbReference type="InterPro" id="IPR046960">
    <property type="entry name" value="PPR_At4g14850-like_plant"/>
</dbReference>
<feature type="repeat" description="PPR" evidence="2">
    <location>
        <begin position="450"/>
        <end position="484"/>
    </location>
</feature>
<dbReference type="FunFam" id="1.25.40.10:FF:000381">
    <property type="entry name" value="Pentatricopeptide repeat-containing protein"/>
    <property type="match status" value="1"/>
</dbReference>
<evidence type="ECO:0000313" key="4">
    <source>
        <dbReference type="EMBL" id="KAF8413318.1"/>
    </source>
</evidence>
<feature type="repeat" description="PPR" evidence="2">
    <location>
        <begin position="348"/>
        <end position="383"/>
    </location>
</feature>
<feature type="repeat" description="PPR" evidence="2">
    <location>
        <begin position="551"/>
        <end position="585"/>
    </location>
</feature>
<dbReference type="Proteomes" id="UP000655225">
    <property type="component" value="Unassembled WGS sequence"/>
</dbReference>
<name>A0A834ZXX3_TETSI</name>
<dbReference type="EMBL" id="JABCRI010000001">
    <property type="protein sequence ID" value="KAF8413318.1"/>
    <property type="molecule type" value="Genomic_DNA"/>
</dbReference>
<dbReference type="PANTHER" id="PTHR47926">
    <property type="entry name" value="PENTATRICOPEPTIDE REPEAT-CONTAINING PROTEIN"/>
    <property type="match status" value="1"/>
</dbReference>
<dbReference type="InterPro" id="IPR032867">
    <property type="entry name" value="DYW_dom"/>
</dbReference>
<dbReference type="FunFam" id="1.25.40.10:FF:000031">
    <property type="entry name" value="Pentatricopeptide repeat-containing protein mitochondrial"/>
    <property type="match status" value="1"/>
</dbReference>
<dbReference type="PANTHER" id="PTHR47926:SF522">
    <property type="entry name" value="TETRATRICOPEPTIDE REPEAT-LIKE SUPERFAMILY PROTEIN"/>
    <property type="match status" value="1"/>
</dbReference>
<dbReference type="NCBIfam" id="TIGR00756">
    <property type="entry name" value="PPR"/>
    <property type="match status" value="6"/>
</dbReference>
<dbReference type="Pfam" id="PF20431">
    <property type="entry name" value="E_motif"/>
    <property type="match status" value="1"/>
</dbReference>
<feature type="repeat" description="PPR" evidence="2">
    <location>
        <begin position="141"/>
        <end position="175"/>
    </location>
</feature>
<dbReference type="OrthoDB" id="733157at2759"/>
<dbReference type="FunFam" id="1.25.40.10:FF:000285">
    <property type="entry name" value="Pentatricopeptide repeat-containing protein, chloroplastic"/>
    <property type="match status" value="1"/>
</dbReference>
<evidence type="ECO:0000313" key="5">
    <source>
        <dbReference type="Proteomes" id="UP000655225"/>
    </source>
</evidence>
<organism evidence="4 5">
    <name type="scientific">Tetracentron sinense</name>
    <name type="common">Spur-leaf</name>
    <dbReference type="NCBI Taxonomy" id="13715"/>
    <lineage>
        <taxon>Eukaryota</taxon>
        <taxon>Viridiplantae</taxon>
        <taxon>Streptophyta</taxon>
        <taxon>Embryophyta</taxon>
        <taxon>Tracheophyta</taxon>
        <taxon>Spermatophyta</taxon>
        <taxon>Magnoliopsida</taxon>
        <taxon>Trochodendrales</taxon>
        <taxon>Trochodendraceae</taxon>
        <taxon>Tetracentron</taxon>
    </lineage>
</organism>
<keyword evidence="5" id="KW-1185">Reference proteome</keyword>
<dbReference type="Pfam" id="PF13041">
    <property type="entry name" value="PPR_2"/>
    <property type="match status" value="4"/>
</dbReference>
<dbReference type="GO" id="GO:0009451">
    <property type="term" value="P:RNA modification"/>
    <property type="evidence" value="ECO:0007669"/>
    <property type="project" value="InterPro"/>
</dbReference>
<dbReference type="GO" id="GO:0003723">
    <property type="term" value="F:RNA binding"/>
    <property type="evidence" value="ECO:0007669"/>
    <property type="project" value="InterPro"/>
</dbReference>
<dbReference type="InterPro" id="IPR046848">
    <property type="entry name" value="E_motif"/>
</dbReference>
<evidence type="ECO:0000259" key="3">
    <source>
        <dbReference type="Pfam" id="PF14432"/>
    </source>
</evidence>
<sequence>MINHCLCLPAKIVIPPFKSSNPSRQKQKIPSSEFLKHPQFEPLKNRLIRLVNGGNLDQAFSTLDLMTQQGIPADLVTYSVLLKWCIRSRDFTRGKLVHARLIESGLEFDTVVLNSLISLYSKSGDWETAKLIFESMGSTRDLVSWSAMISCFAHNDRESEAIATFYEMLESGQYPNQFCFAAVIRACSNAKNAWIGRVIFGFVIKSGYFESDLCVGCALIDMFTKGSRDLVSAGKVFDNMPDKNVVTWTLMITRYAQLGFPRDAIGLFLDMEFSGLVPDRFTLSSVISACAELESFQLGQQLHSQAIRSGLALDVCVGCSLVDMYAKCAAGGSVDDSRKVFDRMPDHNVMSWTAVITGYVQCGGRDKEAFELFCEMIQRRISPNHFTFSSILKACGNLSDPHMGEQVFTHVVKLNLASVNCVGNSLISMYARSGRMEDARKAFDILFEKNLVSYNTIVDGYAKNLDSEEAFELFYQIENTGIGVNAFTFASLLSGAASIGAISKGEQLHARLLKSGFMSDRCVGNALTSMYSRCGNIEAASLVFNEMSDRNVISWTSMIMGFAKHGYARRALEIFNEMVETGTQPNEVTYIAVLSACSHVGMIAEGWKHFNSMNKEHRIVPRMEHYACMVDLLGRSGFLEEAVKFIYSMPFKADALVWRTLLGACRVNGNTELGRHAAKLILELDPRDPAAYILLSNLYASTGQWDDVVEIRKNMKERKLIKEAGCSWMEIENKVHKFHVGDTSHPRAREIYSELERLACKIEDMGYIPDTDFVLHDVEEEQKEQYLFQHSEKIAVAFGLISTSKSKPIRIFKNLRVCGDCHTAMKFISVATGREIVVRDSNRFHHIKDGPFGLGFCIEWPKLLKGGCYISQGSGLTDQLSKGVIKLKFKGPVRLVKIRQVIPCWFLLSFVWAPSHRFYCCISKREAKMWEAFPPCND</sequence>
<dbReference type="Pfam" id="PF20430">
    <property type="entry name" value="Eplus_motif"/>
    <property type="match status" value="1"/>
</dbReference>
<dbReference type="InterPro" id="IPR011990">
    <property type="entry name" value="TPR-like_helical_dom_sf"/>
</dbReference>
<dbReference type="PROSITE" id="PS51375">
    <property type="entry name" value="PPR"/>
    <property type="match status" value="7"/>
</dbReference>
<feature type="repeat" description="PPR" evidence="2">
    <location>
        <begin position="244"/>
        <end position="278"/>
    </location>
</feature>
<dbReference type="OMA" id="VMSWTAV"/>
<dbReference type="FunFam" id="1.25.40.10:FF:001957">
    <property type="entry name" value="Uncharacterized protein"/>
    <property type="match status" value="1"/>
</dbReference>
<protein>
    <recommendedName>
        <fullName evidence="3">DYW domain-containing protein</fullName>
    </recommendedName>
</protein>
<dbReference type="FunFam" id="1.25.40.10:FF:000366">
    <property type="entry name" value="Pentatricopeptide (PPR) repeat-containing protein"/>
    <property type="match status" value="1"/>
</dbReference>
<proteinExistence type="predicted"/>
<feature type="repeat" description="PPR" evidence="2">
    <location>
        <begin position="109"/>
        <end position="139"/>
    </location>
</feature>
<reference evidence="4 5" key="1">
    <citation type="submission" date="2020-04" db="EMBL/GenBank/DDBJ databases">
        <title>Plant Genome Project.</title>
        <authorList>
            <person name="Zhang R.-G."/>
        </authorList>
    </citation>
    <scope>NUCLEOTIDE SEQUENCE [LARGE SCALE GENOMIC DNA]</scope>
    <source>
        <strain evidence="4">YNK0</strain>
        <tissue evidence="4">Leaf</tissue>
    </source>
</reference>
<dbReference type="AlphaFoldDB" id="A0A834ZXX3"/>
<dbReference type="Pfam" id="PF13812">
    <property type="entry name" value="PPR_3"/>
    <property type="match status" value="1"/>
</dbReference>
<dbReference type="InterPro" id="IPR002885">
    <property type="entry name" value="PPR_rpt"/>
</dbReference>
<dbReference type="Gene3D" id="1.25.40.10">
    <property type="entry name" value="Tetratricopeptide repeat domain"/>
    <property type="match status" value="5"/>
</dbReference>